<dbReference type="InterPro" id="IPR036259">
    <property type="entry name" value="MFS_trans_sf"/>
</dbReference>
<keyword evidence="6" id="KW-1185">Reference proteome</keyword>
<protein>
    <submittedName>
        <fullName evidence="5">Major Facilitator Superfamily protein</fullName>
    </submittedName>
</protein>
<evidence type="ECO:0000313" key="5">
    <source>
        <dbReference type="EMBL" id="QDT41991.1"/>
    </source>
</evidence>
<keyword evidence="2 4" id="KW-1133">Transmembrane helix</keyword>
<accession>A0A517RDP1</accession>
<keyword evidence="1 4" id="KW-0812">Transmembrane</keyword>
<keyword evidence="3 4" id="KW-0472">Membrane</keyword>
<feature type="transmembrane region" description="Helical" evidence="4">
    <location>
        <begin position="90"/>
        <end position="109"/>
    </location>
</feature>
<evidence type="ECO:0000256" key="4">
    <source>
        <dbReference type="SAM" id="Phobius"/>
    </source>
</evidence>
<dbReference type="Proteomes" id="UP000317171">
    <property type="component" value="Chromosome"/>
</dbReference>
<dbReference type="RefSeq" id="WP_145214451.1">
    <property type="nucleotide sequence ID" value="NZ_CP036269.1"/>
</dbReference>
<evidence type="ECO:0000256" key="2">
    <source>
        <dbReference type="ARBA" id="ARBA00022989"/>
    </source>
</evidence>
<dbReference type="OrthoDB" id="9816124at2"/>
<dbReference type="PANTHER" id="PTHR23530:SF1">
    <property type="entry name" value="PERMEASE, MAJOR FACILITATOR SUPERFAMILY-RELATED"/>
    <property type="match status" value="1"/>
</dbReference>
<feature type="transmembrane region" description="Helical" evidence="4">
    <location>
        <begin position="248"/>
        <end position="274"/>
    </location>
</feature>
<sequence>MILRFYLYSFFKNLRFSDPFLILFFLDQDLSYTGLGLLLSLQHLVTVLLEFPSGLLADHWGRRRVTALCFAMYAISFVGFGMTGQGGANIPAFFWLAGCLMFFALGEALRTGSHKAIMLDYLDSTGQSERATQLIGRTRSVSKLTSATAAICGGILLTWSRDYAPLFYLSAGAACCGFVLLLTYPRSLEGDVWRERQHQQTASLPVESRPFRVMWQHSGFRALFIQSVLFESQLKIILKYFTQPFLKVGLGLLGISIIAAPGASGIAAMGAFWVGLSEFLRDSVGSLGARLSPHFEQQTGDRCVALNRVYQAGLLAGLVLAACTLNLKWGLLPGILILTVLTLLQNLRRPIFVSELNTQMLKAQRASLLSLESVSRAVTVAVLLPLFGWAADQFGLIAVWSIAAGILSVGLCWKLKPRPGSVS</sequence>
<feature type="transmembrane region" description="Helical" evidence="4">
    <location>
        <begin position="166"/>
        <end position="184"/>
    </location>
</feature>
<evidence type="ECO:0000256" key="3">
    <source>
        <dbReference type="ARBA" id="ARBA00023136"/>
    </source>
</evidence>
<dbReference type="EMBL" id="CP036269">
    <property type="protein sequence ID" value="QDT41991.1"/>
    <property type="molecule type" value="Genomic_DNA"/>
</dbReference>
<dbReference type="Pfam" id="PF07690">
    <property type="entry name" value="MFS_1"/>
    <property type="match status" value="1"/>
</dbReference>
<dbReference type="PANTHER" id="PTHR23530">
    <property type="entry name" value="TRANSPORT PROTEIN-RELATED"/>
    <property type="match status" value="1"/>
</dbReference>
<reference evidence="5 6" key="1">
    <citation type="submission" date="2019-02" db="EMBL/GenBank/DDBJ databases">
        <title>Deep-cultivation of Planctomycetes and their phenomic and genomic characterization uncovers novel biology.</title>
        <authorList>
            <person name="Wiegand S."/>
            <person name="Jogler M."/>
            <person name="Boedeker C."/>
            <person name="Pinto D."/>
            <person name="Vollmers J."/>
            <person name="Rivas-Marin E."/>
            <person name="Kohn T."/>
            <person name="Peeters S.H."/>
            <person name="Heuer A."/>
            <person name="Rast P."/>
            <person name="Oberbeckmann S."/>
            <person name="Bunk B."/>
            <person name="Jeske O."/>
            <person name="Meyerdierks A."/>
            <person name="Storesund J.E."/>
            <person name="Kallscheuer N."/>
            <person name="Luecker S."/>
            <person name="Lage O.M."/>
            <person name="Pohl T."/>
            <person name="Merkel B.J."/>
            <person name="Hornburger P."/>
            <person name="Mueller R.-W."/>
            <person name="Bruemmer F."/>
            <person name="Labrenz M."/>
            <person name="Spormann A.M."/>
            <person name="Op den Camp H."/>
            <person name="Overmann J."/>
            <person name="Amann R."/>
            <person name="Jetten M.S.M."/>
            <person name="Mascher T."/>
            <person name="Medema M.H."/>
            <person name="Devos D.P."/>
            <person name="Kaster A.-K."/>
            <person name="Ovreas L."/>
            <person name="Rohde M."/>
            <person name="Galperin M.Y."/>
            <person name="Jogler C."/>
        </authorList>
    </citation>
    <scope>NUCLEOTIDE SEQUENCE [LARGE SCALE GENOMIC DNA]</scope>
    <source>
        <strain evidence="5 6">Pan241w</strain>
    </source>
</reference>
<evidence type="ECO:0000256" key="1">
    <source>
        <dbReference type="ARBA" id="ARBA00022692"/>
    </source>
</evidence>
<proteinExistence type="predicted"/>
<feature type="transmembrane region" description="Helical" evidence="4">
    <location>
        <begin position="140"/>
        <end position="160"/>
    </location>
</feature>
<feature type="transmembrane region" description="Helical" evidence="4">
    <location>
        <begin position="368"/>
        <end position="388"/>
    </location>
</feature>
<dbReference type="InterPro" id="IPR053160">
    <property type="entry name" value="MFS_DHA3_Transporter"/>
</dbReference>
<organism evidence="5 6">
    <name type="scientific">Gimesia alba</name>
    <dbReference type="NCBI Taxonomy" id="2527973"/>
    <lineage>
        <taxon>Bacteria</taxon>
        <taxon>Pseudomonadati</taxon>
        <taxon>Planctomycetota</taxon>
        <taxon>Planctomycetia</taxon>
        <taxon>Planctomycetales</taxon>
        <taxon>Planctomycetaceae</taxon>
        <taxon>Gimesia</taxon>
    </lineage>
</organism>
<feature type="transmembrane region" description="Helical" evidence="4">
    <location>
        <begin position="394"/>
        <end position="413"/>
    </location>
</feature>
<feature type="transmembrane region" description="Helical" evidence="4">
    <location>
        <begin position="30"/>
        <end position="53"/>
    </location>
</feature>
<gene>
    <name evidence="5" type="ORF">Pan241w_20710</name>
</gene>
<feature type="transmembrane region" description="Helical" evidence="4">
    <location>
        <begin position="329"/>
        <end position="347"/>
    </location>
</feature>
<dbReference type="AlphaFoldDB" id="A0A517RDP1"/>
<dbReference type="InterPro" id="IPR011701">
    <property type="entry name" value="MFS"/>
</dbReference>
<dbReference type="GO" id="GO:0022857">
    <property type="term" value="F:transmembrane transporter activity"/>
    <property type="evidence" value="ECO:0007669"/>
    <property type="project" value="InterPro"/>
</dbReference>
<dbReference type="SUPFAM" id="SSF103473">
    <property type="entry name" value="MFS general substrate transporter"/>
    <property type="match status" value="1"/>
</dbReference>
<name>A0A517RDP1_9PLAN</name>
<dbReference type="KEGG" id="gaz:Pan241w_20710"/>
<dbReference type="Gene3D" id="1.20.1250.20">
    <property type="entry name" value="MFS general substrate transporter like domains"/>
    <property type="match status" value="1"/>
</dbReference>
<feature type="transmembrane region" description="Helical" evidence="4">
    <location>
        <begin position="65"/>
        <end position="84"/>
    </location>
</feature>
<evidence type="ECO:0000313" key="6">
    <source>
        <dbReference type="Proteomes" id="UP000317171"/>
    </source>
</evidence>